<dbReference type="InterPro" id="IPR024775">
    <property type="entry name" value="DinB-like"/>
</dbReference>
<accession>A0A3D4VBH2</accession>
<gene>
    <name evidence="2" type="ORF">DGD08_12885</name>
</gene>
<dbReference type="SUPFAM" id="SSF109854">
    <property type="entry name" value="DinB/YfiT-like putative metalloenzymes"/>
    <property type="match status" value="1"/>
</dbReference>
<organism evidence="2 3">
    <name type="scientific">Gemmatimonas aurantiaca</name>
    <dbReference type="NCBI Taxonomy" id="173480"/>
    <lineage>
        <taxon>Bacteria</taxon>
        <taxon>Pseudomonadati</taxon>
        <taxon>Gemmatimonadota</taxon>
        <taxon>Gemmatimonadia</taxon>
        <taxon>Gemmatimonadales</taxon>
        <taxon>Gemmatimonadaceae</taxon>
        <taxon>Gemmatimonas</taxon>
    </lineage>
</organism>
<dbReference type="EMBL" id="DPIY01000010">
    <property type="protein sequence ID" value="HCT58092.1"/>
    <property type="molecule type" value="Genomic_DNA"/>
</dbReference>
<dbReference type="Gene3D" id="1.20.120.450">
    <property type="entry name" value="dinb family like domain"/>
    <property type="match status" value="1"/>
</dbReference>
<dbReference type="Pfam" id="PF12867">
    <property type="entry name" value="DinB_2"/>
    <property type="match status" value="1"/>
</dbReference>
<name>A0A3D4VBH2_9BACT</name>
<evidence type="ECO:0000313" key="2">
    <source>
        <dbReference type="EMBL" id="HCT58092.1"/>
    </source>
</evidence>
<evidence type="ECO:0000259" key="1">
    <source>
        <dbReference type="Pfam" id="PF12867"/>
    </source>
</evidence>
<comment type="caution">
    <text evidence="2">The sequence shown here is derived from an EMBL/GenBank/DDBJ whole genome shotgun (WGS) entry which is preliminary data.</text>
</comment>
<dbReference type="Proteomes" id="UP000264071">
    <property type="component" value="Unassembled WGS sequence"/>
</dbReference>
<proteinExistence type="predicted"/>
<evidence type="ECO:0000313" key="3">
    <source>
        <dbReference type="Proteomes" id="UP000264071"/>
    </source>
</evidence>
<dbReference type="InterPro" id="IPR034660">
    <property type="entry name" value="DinB/YfiT-like"/>
</dbReference>
<dbReference type="AlphaFoldDB" id="A0A3D4VBH2"/>
<feature type="domain" description="DinB-like" evidence="1">
    <location>
        <begin position="26"/>
        <end position="182"/>
    </location>
</feature>
<reference evidence="2 3" key="1">
    <citation type="journal article" date="2018" name="Nat. Biotechnol.">
        <title>A standardized bacterial taxonomy based on genome phylogeny substantially revises the tree of life.</title>
        <authorList>
            <person name="Parks D.H."/>
            <person name="Chuvochina M."/>
            <person name="Waite D.W."/>
            <person name="Rinke C."/>
            <person name="Skarshewski A."/>
            <person name="Chaumeil P.A."/>
            <person name="Hugenholtz P."/>
        </authorList>
    </citation>
    <scope>NUCLEOTIDE SEQUENCE [LARGE SCALE GENOMIC DNA]</scope>
    <source>
        <strain evidence="2">UBA8844</strain>
    </source>
</reference>
<sequence length="191" mass="20871">MTDPHSTTPLPSLFTLHPRMVEVVVALELAQQDMLNVLDAIPVSQRDAMPARGGWTITAIVEHLAIIEDGAGRLLSNLIKQVKDTPETETDAIEPTLEHFQLWNPTRRIEAPDFVRPKGELSFDDALARQSLARARMIGALSQASGCALGTVTYPHPVLGPLTGYQWALVTAQHQRRHLLQIAAVSSSLSS</sequence>
<dbReference type="OMA" id="QWIDFIG"/>
<protein>
    <submittedName>
        <fullName evidence="2">DinB family protein</fullName>
    </submittedName>
</protein>